<feature type="domain" description="TniQ" evidence="1">
    <location>
        <begin position="4"/>
        <end position="157"/>
    </location>
</feature>
<accession>A0A177Y3D2</accession>
<reference evidence="3 4" key="1">
    <citation type="journal article" date="2016" name="Syst. Appl. Microbiol.">
        <title>Vibrio bivalvicida sp. nov., a novel larval pathogen for bivalve molluscs reared in a hatchery.</title>
        <authorList>
            <person name="Dubert J."/>
            <person name="Romalde J.L."/>
            <person name="Prado S."/>
            <person name="Barja J.L."/>
        </authorList>
    </citation>
    <scope>NUCLEOTIDE SEQUENCE [LARGE SCALE GENOMIC DNA]</scope>
    <source>
        <strain evidence="3 4">605</strain>
    </source>
</reference>
<evidence type="ECO:0000313" key="4">
    <source>
        <dbReference type="Proteomes" id="UP000078406"/>
    </source>
</evidence>
<evidence type="ECO:0000313" key="3">
    <source>
        <dbReference type="EMBL" id="OAJ95307.1"/>
    </source>
</evidence>
<gene>
    <name evidence="3" type="ORF">APB76_04895</name>
</gene>
<dbReference type="AlphaFoldDB" id="A0A177Y3D2"/>
<protein>
    <submittedName>
        <fullName evidence="3">Transposase</fullName>
    </submittedName>
</protein>
<sequence>MRCFPVPYPDELIYSLVARAGIRSAITSSKQLLSEVFGDRKVIATIDLPSHLSSISELLINTGRFDVQQLIYEHTMFPIYAPFVDESIRIRAMERMERCAKGSVHLMLGSPASIVKTSDNFCVCPACVAEQKQKYGESYWSRLWFLPSLPYCPKHGLLSQSTTSYHDSRHTYHACSRIRCQPLLCNDHNVTAQRFAYLASKAKEVMCLPAQDSPTQHQWSLFYNHLAHDFGCGKGPKQVAHDKIADLVVSKIVTPELTINSDRDTNWLRTLFRRHRKAFSYLQHLMVWSAFIPEMSVGEIIKEVKSKEGATISFSKDNVHLVPNSNEKKRNQWRDLIGKTPIKKARKLRGGGALYAWLYRNDRDWLLAFNRVHQSQSHVRQKKVDWNARDRSLTKQLIRIVERLDTVIDGPRRSKNFLLKQLDDYGSVSKKLNLLPLLSLTVNRYQESVFEFQARRLVMAVIAKSKTGSGMSRWKLMRSASLPKERILPIVDDLLDWVVIGSNIK</sequence>
<evidence type="ECO:0000259" key="2">
    <source>
        <dbReference type="Pfam" id="PF15978"/>
    </source>
</evidence>
<dbReference type="Pfam" id="PF06527">
    <property type="entry name" value="TniQ"/>
    <property type="match status" value="1"/>
</dbReference>
<comment type="caution">
    <text evidence="3">The sequence shown here is derived from an EMBL/GenBank/DDBJ whole genome shotgun (WGS) entry which is preliminary data.</text>
</comment>
<organism evidence="3 4">
    <name type="scientific">Vibrio bivalvicida</name>
    <dbReference type="NCBI Taxonomy" id="1276888"/>
    <lineage>
        <taxon>Bacteria</taxon>
        <taxon>Pseudomonadati</taxon>
        <taxon>Pseudomonadota</taxon>
        <taxon>Gammaproteobacteria</taxon>
        <taxon>Vibrionales</taxon>
        <taxon>Vibrionaceae</taxon>
        <taxon>Vibrio</taxon>
        <taxon>Vibrio oreintalis group</taxon>
    </lineage>
</organism>
<dbReference type="InterPro" id="IPR032750">
    <property type="entry name" value="TnsD_C"/>
</dbReference>
<evidence type="ECO:0000259" key="1">
    <source>
        <dbReference type="Pfam" id="PF06527"/>
    </source>
</evidence>
<name>A0A177Y3D2_9VIBR</name>
<dbReference type="InterPro" id="IPR009492">
    <property type="entry name" value="TniQ"/>
</dbReference>
<feature type="domain" description="Transposon Tn7 transposition protein TnsD C-terminal" evidence="2">
    <location>
        <begin position="303"/>
        <end position="438"/>
    </location>
</feature>
<dbReference type="Proteomes" id="UP000078406">
    <property type="component" value="Unassembled WGS sequence"/>
</dbReference>
<dbReference type="EMBL" id="LLEI02000020">
    <property type="protein sequence ID" value="OAJ95307.1"/>
    <property type="molecule type" value="Genomic_DNA"/>
</dbReference>
<proteinExistence type="predicted"/>
<dbReference type="Pfam" id="PF15978">
    <property type="entry name" value="TnsD"/>
    <property type="match status" value="1"/>
</dbReference>